<dbReference type="SUPFAM" id="SSF53448">
    <property type="entry name" value="Nucleotide-diphospho-sugar transferases"/>
    <property type="match status" value="1"/>
</dbReference>
<keyword evidence="3" id="KW-0328">Glycosyltransferase</keyword>
<keyword evidence="4 6" id="KW-0808">Transferase</keyword>
<name>M1V3U1_STRSU</name>
<dbReference type="Pfam" id="PF00535">
    <property type="entry name" value="Glycos_transf_2"/>
    <property type="match status" value="1"/>
</dbReference>
<dbReference type="GO" id="GO:0016757">
    <property type="term" value="F:glycosyltransferase activity"/>
    <property type="evidence" value="ECO:0007669"/>
    <property type="project" value="UniProtKB-KW"/>
</dbReference>
<protein>
    <submittedName>
        <fullName evidence="6">Glycosyltransferase</fullName>
    </submittedName>
</protein>
<gene>
    <name evidence="6" type="primary">cps26O</name>
</gene>
<dbReference type="AlphaFoldDB" id="M1V3U1"/>
<evidence type="ECO:0000256" key="2">
    <source>
        <dbReference type="ARBA" id="ARBA00006739"/>
    </source>
</evidence>
<accession>M1V3U1</accession>
<dbReference type="Gene3D" id="3.90.550.10">
    <property type="entry name" value="Spore Coat Polysaccharide Biosynthesis Protein SpsA, Chain A"/>
    <property type="match status" value="1"/>
</dbReference>
<evidence type="ECO:0000256" key="4">
    <source>
        <dbReference type="ARBA" id="ARBA00022679"/>
    </source>
</evidence>
<evidence type="ECO:0000256" key="1">
    <source>
        <dbReference type="ARBA" id="ARBA00004776"/>
    </source>
</evidence>
<feature type="domain" description="Glycosyltransferase 2-like" evidence="5">
    <location>
        <begin position="6"/>
        <end position="114"/>
    </location>
</feature>
<sequence>MESIAIVIVTYRPTQEILKNFIETKDLAQKYGISKFFCVDNSLEKTEISNLFAELSDIEYIFNNNNGGLSRALNIGCNMAISNDAEYAVLMDQDTIFPESFFSGIREYLNNLENGVGILAPNMYRLIRSNSGDLVLDERPLYGTETSEVEMVVTSGSVIDLRLYSKVGGFDEKLFIGHIDRDYSCKVINAKRTILRLGNVFVYQENGYANESNKISIGNRTFYASNYSSERYYYAIRNELYLRRLWGNKYTKEQRSPILKNIILLLLLEDHKLDKLKAMIRGAYDSRRL</sequence>
<proteinExistence type="inferred from homology"/>
<organism evidence="6">
    <name type="scientific">Streptococcus suis</name>
    <dbReference type="NCBI Taxonomy" id="1307"/>
    <lineage>
        <taxon>Bacteria</taxon>
        <taxon>Bacillati</taxon>
        <taxon>Bacillota</taxon>
        <taxon>Bacilli</taxon>
        <taxon>Lactobacillales</taxon>
        <taxon>Streptococcaceae</taxon>
        <taxon>Streptococcus</taxon>
    </lineage>
</organism>
<comment type="pathway">
    <text evidence="1">Cell wall biogenesis; cell wall polysaccharide biosynthesis.</text>
</comment>
<dbReference type="PANTHER" id="PTHR43179">
    <property type="entry name" value="RHAMNOSYLTRANSFERASE WBBL"/>
    <property type="match status" value="1"/>
</dbReference>
<evidence type="ECO:0000259" key="5">
    <source>
        <dbReference type="Pfam" id="PF00535"/>
    </source>
</evidence>
<evidence type="ECO:0000256" key="3">
    <source>
        <dbReference type="ARBA" id="ARBA00022676"/>
    </source>
</evidence>
<evidence type="ECO:0000313" key="6">
    <source>
        <dbReference type="EMBL" id="BAM94926.1"/>
    </source>
</evidence>
<reference evidence="6" key="1">
    <citation type="journal article" date="2013" name="Appl. Environ. Microbiol.">
        <title>Genetic analysis of capsular polysaccharide synthesis gene clusters from all serotypes of Streptococcus suis: potential mechanisms for generation of capsular variation.</title>
        <authorList>
            <person name="Okura M."/>
            <person name="Takamatsu D."/>
            <person name="Maruyama F."/>
            <person name="Nozawa T."/>
            <person name="Nakagawa I."/>
            <person name="Osaki M."/>
            <person name="Sekizaki T."/>
            <person name="Gottschalk M."/>
            <person name="Kumagai Y."/>
            <person name="Hamada S."/>
        </authorList>
    </citation>
    <scope>NUCLEOTIDE SEQUENCE</scope>
    <source>
        <strain evidence="6">89-4109-1</strain>
    </source>
</reference>
<dbReference type="InterPro" id="IPR029044">
    <property type="entry name" value="Nucleotide-diphossugar_trans"/>
</dbReference>
<dbReference type="PANTHER" id="PTHR43179:SF12">
    <property type="entry name" value="GALACTOFURANOSYLTRANSFERASE GLFT2"/>
    <property type="match status" value="1"/>
</dbReference>
<comment type="similarity">
    <text evidence="2">Belongs to the glycosyltransferase 2 family.</text>
</comment>
<dbReference type="EMBL" id="AB737830">
    <property type="protein sequence ID" value="BAM94926.1"/>
    <property type="molecule type" value="Genomic_DNA"/>
</dbReference>
<dbReference type="InterPro" id="IPR001173">
    <property type="entry name" value="Glyco_trans_2-like"/>
</dbReference>